<keyword evidence="3" id="KW-0732">Signal</keyword>
<feature type="repeat" description="TPR" evidence="1">
    <location>
        <begin position="124"/>
        <end position="157"/>
    </location>
</feature>
<accession>A0AAI8FN90</accession>
<gene>
    <name evidence="4" type="ORF">DM82_1053</name>
</gene>
<organism evidence="4 5">
    <name type="scientific">Burkholderia oklahomensis</name>
    <dbReference type="NCBI Taxonomy" id="342113"/>
    <lineage>
        <taxon>Bacteria</taxon>
        <taxon>Pseudomonadati</taxon>
        <taxon>Pseudomonadota</taxon>
        <taxon>Betaproteobacteria</taxon>
        <taxon>Burkholderiales</taxon>
        <taxon>Burkholderiaceae</taxon>
        <taxon>Burkholderia</taxon>
        <taxon>pseudomallei group</taxon>
    </lineage>
</organism>
<dbReference type="InterPro" id="IPR019734">
    <property type="entry name" value="TPR_rpt"/>
</dbReference>
<feature type="compositionally biased region" description="Low complexity" evidence="2">
    <location>
        <begin position="294"/>
        <end position="311"/>
    </location>
</feature>
<dbReference type="Gene3D" id="1.25.40.10">
    <property type="entry name" value="Tetratricopeptide repeat domain"/>
    <property type="match status" value="1"/>
</dbReference>
<evidence type="ECO:0000256" key="1">
    <source>
        <dbReference type="PROSITE-ProRule" id="PRU00339"/>
    </source>
</evidence>
<dbReference type="EMBL" id="CP008726">
    <property type="protein sequence ID" value="AIO66615.1"/>
    <property type="molecule type" value="Genomic_DNA"/>
</dbReference>
<dbReference type="SMART" id="SM00028">
    <property type="entry name" value="TPR"/>
    <property type="match status" value="2"/>
</dbReference>
<feature type="signal peptide" evidence="3">
    <location>
        <begin position="1"/>
        <end position="22"/>
    </location>
</feature>
<dbReference type="Pfam" id="PF13431">
    <property type="entry name" value="TPR_17"/>
    <property type="match status" value="1"/>
</dbReference>
<feature type="region of interest" description="Disordered" evidence="2">
    <location>
        <begin position="285"/>
        <end position="324"/>
    </location>
</feature>
<dbReference type="SUPFAM" id="SSF48452">
    <property type="entry name" value="TPR-like"/>
    <property type="match status" value="1"/>
</dbReference>
<dbReference type="InterPro" id="IPR016931">
    <property type="entry name" value="UCP029658_TPR"/>
</dbReference>
<feature type="chain" id="PRO_5042464497" evidence="3">
    <location>
        <begin position="23"/>
        <end position="324"/>
    </location>
</feature>
<dbReference type="PROSITE" id="PS51257">
    <property type="entry name" value="PROKAR_LIPOPROTEIN"/>
    <property type="match status" value="1"/>
</dbReference>
<evidence type="ECO:0000256" key="3">
    <source>
        <dbReference type="SAM" id="SignalP"/>
    </source>
</evidence>
<evidence type="ECO:0000313" key="5">
    <source>
        <dbReference type="Proteomes" id="UP000029424"/>
    </source>
</evidence>
<keyword evidence="1" id="KW-0802">TPR repeat</keyword>
<dbReference type="InterPro" id="IPR011990">
    <property type="entry name" value="TPR-like_helical_dom_sf"/>
</dbReference>
<dbReference type="Proteomes" id="UP000029424">
    <property type="component" value="Chromosome 1"/>
</dbReference>
<sequence>MRRSSFSPMTAAALAMLALSLAACGSFKESGYGIGAQAERAALMQAAADKNAPPDTPGMYLGLIGRMQSQGLYYASLAHIDAYEKQYGASPDTILLRADALRATDQAAASTVAYRQLLNTPLAARGYRGLGLLSGASGDFDAASQALTQATALAPTDSLTLSDLAYARMRSGDVAGARVPLMKAAELDQNNPKILSNLALFLLATGQTRDALGLMNQLKLAPAVRTEIRNDATKIAAASRVRQRALARPGAPNATGPASAAGGANMAGIGAGTLGATSATSATSSIGAAGGKGATAVAGTPAPVASASASSFEPTVPLLQRFSQ</sequence>
<evidence type="ECO:0000313" key="4">
    <source>
        <dbReference type="EMBL" id="AIO66615.1"/>
    </source>
</evidence>
<dbReference type="RefSeq" id="WP_038802579.1">
    <property type="nucleotide sequence ID" value="NZ_CP008726.1"/>
</dbReference>
<dbReference type="PIRSF" id="PIRSF029658">
    <property type="entry name" value="UCP029658_TPR"/>
    <property type="match status" value="1"/>
</dbReference>
<dbReference type="AlphaFoldDB" id="A0AAI8FN90"/>
<keyword evidence="5" id="KW-1185">Reference proteome</keyword>
<protein>
    <submittedName>
        <fullName evidence="4">TPR repeat family protein</fullName>
    </submittedName>
</protein>
<dbReference type="PROSITE" id="PS50005">
    <property type="entry name" value="TPR"/>
    <property type="match status" value="1"/>
</dbReference>
<reference evidence="4 5" key="1">
    <citation type="submission" date="2014-06" db="EMBL/GenBank/DDBJ databases">
        <authorList>
            <person name="Bishop-Lilly K.A."/>
            <person name="Broomall S.M."/>
            <person name="Chain P.S."/>
            <person name="Chertkov O."/>
            <person name="Coyne S.R."/>
            <person name="Daligault H.E."/>
            <person name="Davenport K.W."/>
            <person name="Erkkila T."/>
            <person name="Frey K.G."/>
            <person name="Gibbons H.S."/>
            <person name="Gu W."/>
            <person name="Jaissle J."/>
            <person name="Johnson S.L."/>
            <person name="Koroleva G.I."/>
            <person name="Ladner J.T."/>
            <person name="Lo C.-C."/>
            <person name="Minogue T.D."/>
            <person name="Munk C."/>
            <person name="Palacios G.F."/>
            <person name="Redden C.L."/>
            <person name="Rosenzweig C.N."/>
            <person name="Scholz M.B."/>
            <person name="Teshima H."/>
            <person name="Xu Y."/>
        </authorList>
    </citation>
    <scope>NUCLEOTIDE SEQUENCE [LARGE SCALE GENOMIC DNA]</scope>
    <source>
        <strain evidence="4 5">EO147</strain>
    </source>
</reference>
<name>A0AAI8FN90_9BURK</name>
<evidence type="ECO:0000256" key="2">
    <source>
        <dbReference type="SAM" id="MobiDB-lite"/>
    </source>
</evidence>
<proteinExistence type="predicted"/>
<dbReference type="KEGG" id="bok:DM82_1053"/>